<evidence type="ECO:0000256" key="4">
    <source>
        <dbReference type="ARBA" id="ARBA00023015"/>
    </source>
</evidence>
<dbReference type="HAMAP" id="MF_00073">
    <property type="entry name" value="NusB"/>
    <property type="match status" value="1"/>
</dbReference>
<dbReference type="CDD" id="cd00619">
    <property type="entry name" value="Terminator_NusB"/>
    <property type="match status" value="1"/>
</dbReference>
<evidence type="ECO:0000256" key="3">
    <source>
        <dbReference type="ARBA" id="ARBA00022884"/>
    </source>
</evidence>
<sequence length="167" mass="18078">MKRRLAREIAVQSLYQMEMNGVSAQEAVDAVMEEAKGDNEMETEVAELAAVDGFTRELVLGVKANQDALDAQLAGYLTGWQVDRLSRVDRQILRLAAYEMSHRKDVPAKVAVNEAIELAKHFGTDESGKFVNGVLGRLIRESGQANGKVVAGEDAGSDSAVEGEEQA</sequence>
<organism evidence="9 10">
    <name type="scientific">Cohnella hashimotonis</name>
    <dbReference type="NCBI Taxonomy" id="2826895"/>
    <lineage>
        <taxon>Bacteria</taxon>
        <taxon>Bacillati</taxon>
        <taxon>Bacillota</taxon>
        <taxon>Bacilli</taxon>
        <taxon>Bacillales</taxon>
        <taxon>Paenibacillaceae</taxon>
        <taxon>Cohnella</taxon>
    </lineage>
</organism>
<dbReference type="Gene3D" id="1.10.940.10">
    <property type="entry name" value="NusB-like"/>
    <property type="match status" value="1"/>
</dbReference>
<dbReference type="InterPro" id="IPR011605">
    <property type="entry name" value="NusB_fam"/>
</dbReference>
<dbReference type="SUPFAM" id="SSF48013">
    <property type="entry name" value="NusB-like"/>
    <property type="match status" value="1"/>
</dbReference>
<evidence type="ECO:0000256" key="2">
    <source>
        <dbReference type="ARBA" id="ARBA00022814"/>
    </source>
</evidence>
<proteinExistence type="inferred from homology"/>
<keyword evidence="4 6" id="KW-0805">Transcription regulation</keyword>
<evidence type="ECO:0000256" key="5">
    <source>
        <dbReference type="ARBA" id="ARBA00023163"/>
    </source>
</evidence>
<name>A0ABT6TEV4_9BACL</name>
<dbReference type="PANTHER" id="PTHR11078">
    <property type="entry name" value="N UTILIZATION SUBSTANCE PROTEIN B-RELATED"/>
    <property type="match status" value="1"/>
</dbReference>
<comment type="function">
    <text evidence="6">Involved in transcription antitermination. Required for transcription of ribosomal RNA (rRNA) genes. Binds specifically to the boxA antiterminator sequence of the ribosomal RNA (rrn) operons.</text>
</comment>
<evidence type="ECO:0000256" key="1">
    <source>
        <dbReference type="ARBA" id="ARBA00005952"/>
    </source>
</evidence>
<feature type="domain" description="NusB/RsmB/TIM44" evidence="8">
    <location>
        <begin position="6"/>
        <end position="140"/>
    </location>
</feature>
<dbReference type="Pfam" id="PF01029">
    <property type="entry name" value="NusB"/>
    <property type="match status" value="1"/>
</dbReference>
<gene>
    <name evidence="6 9" type="primary">nusB</name>
    <name evidence="9" type="ORF">KB449_10335</name>
</gene>
<feature type="region of interest" description="Disordered" evidence="7">
    <location>
        <begin position="144"/>
        <end position="167"/>
    </location>
</feature>
<dbReference type="InterPro" id="IPR035926">
    <property type="entry name" value="NusB-like_sf"/>
</dbReference>
<comment type="similarity">
    <text evidence="1 6">Belongs to the NusB family.</text>
</comment>
<reference evidence="9" key="1">
    <citation type="submission" date="2023-04" db="EMBL/GenBank/DDBJ databases">
        <title>Comparative genomic analysis of Cohnella hashimotonis sp. nov., isolated from the International Space Station.</title>
        <authorList>
            <person name="Venkateswaran K."/>
            <person name="Simpson A."/>
        </authorList>
    </citation>
    <scope>NUCLEOTIDE SEQUENCE</scope>
    <source>
        <strain evidence="9">F6_2S_P_1</strain>
    </source>
</reference>
<evidence type="ECO:0000313" key="10">
    <source>
        <dbReference type="Proteomes" id="UP001161691"/>
    </source>
</evidence>
<dbReference type="RefSeq" id="WP_282908298.1">
    <property type="nucleotide sequence ID" value="NZ_JAGRPV010000001.1"/>
</dbReference>
<keyword evidence="10" id="KW-1185">Reference proteome</keyword>
<keyword evidence="2 6" id="KW-0889">Transcription antitermination</keyword>
<dbReference type="InterPro" id="IPR006027">
    <property type="entry name" value="NusB_RsmB_TIM44"/>
</dbReference>
<dbReference type="PANTHER" id="PTHR11078:SF3">
    <property type="entry name" value="ANTITERMINATION NUSB DOMAIN-CONTAINING PROTEIN"/>
    <property type="match status" value="1"/>
</dbReference>
<evidence type="ECO:0000259" key="8">
    <source>
        <dbReference type="Pfam" id="PF01029"/>
    </source>
</evidence>
<evidence type="ECO:0000256" key="7">
    <source>
        <dbReference type="SAM" id="MobiDB-lite"/>
    </source>
</evidence>
<accession>A0ABT6TEV4</accession>
<evidence type="ECO:0000256" key="6">
    <source>
        <dbReference type="HAMAP-Rule" id="MF_00073"/>
    </source>
</evidence>
<dbReference type="NCBIfam" id="TIGR01951">
    <property type="entry name" value="nusB"/>
    <property type="match status" value="1"/>
</dbReference>
<evidence type="ECO:0000313" key="9">
    <source>
        <dbReference type="EMBL" id="MDI4645362.1"/>
    </source>
</evidence>
<keyword evidence="3 6" id="KW-0694">RNA-binding</keyword>
<dbReference type="Proteomes" id="UP001161691">
    <property type="component" value="Unassembled WGS sequence"/>
</dbReference>
<keyword evidence="5 6" id="KW-0804">Transcription</keyword>
<dbReference type="EMBL" id="JAGRPV010000001">
    <property type="protein sequence ID" value="MDI4645362.1"/>
    <property type="molecule type" value="Genomic_DNA"/>
</dbReference>
<comment type="caution">
    <text evidence="9">The sequence shown here is derived from an EMBL/GenBank/DDBJ whole genome shotgun (WGS) entry which is preliminary data.</text>
</comment>
<protein>
    <recommendedName>
        <fullName evidence="6">Transcription antitermination protein NusB</fullName>
    </recommendedName>
    <alternativeName>
        <fullName evidence="6">Antitermination factor NusB</fullName>
    </alternativeName>
</protein>